<evidence type="ECO:0000256" key="3">
    <source>
        <dbReference type="ARBA" id="ARBA00022884"/>
    </source>
</evidence>
<protein>
    <recommendedName>
        <fullName evidence="6 7">Large ribosomal subunit protein uL3</fullName>
    </recommendedName>
</protein>
<comment type="caution">
    <text evidence="11">The sequence shown here is derived from an EMBL/GenBank/DDBJ whole genome shotgun (WGS) entry which is preliminary data.</text>
</comment>
<evidence type="ECO:0000256" key="1">
    <source>
        <dbReference type="ARBA" id="ARBA00006540"/>
    </source>
</evidence>
<feature type="region of interest" description="Disordered" evidence="10">
    <location>
        <begin position="145"/>
        <end position="180"/>
    </location>
</feature>
<dbReference type="SUPFAM" id="SSF50447">
    <property type="entry name" value="Translation proteins"/>
    <property type="match status" value="1"/>
</dbReference>
<evidence type="ECO:0000256" key="2">
    <source>
        <dbReference type="ARBA" id="ARBA00022730"/>
    </source>
</evidence>
<evidence type="ECO:0000256" key="5">
    <source>
        <dbReference type="ARBA" id="ARBA00023274"/>
    </source>
</evidence>
<proteinExistence type="inferred from homology"/>
<dbReference type="FunFam" id="2.40.30.10:FF:000004">
    <property type="entry name" value="50S ribosomal protein L3"/>
    <property type="match status" value="1"/>
</dbReference>
<dbReference type="PANTHER" id="PTHR11229:SF16">
    <property type="entry name" value="LARGE RIBOSOMAL SUBUNIT PROTEIN UL3C"/>
    <property type="match status" value="1"/>
</dbReference>
<accession>A0A2N5ZJJ5</accession>
<dbReference type="InterPro" id="IPR000597">
    <property type="entry name" value="Ribosomal_uL3"/>
</dbReference>
<comment type="similarity">
    <text evidence="1 7 8">Belongs to the universal ribosomal protein uL3 family.</text>
</comment>
<dbReference type="Gene3D" id="3.30.160.810">
    <property type="match status" value="1"/>
</dbReference>
<dbReference type="AlphaFoldDB" id="A0A2N5ZJJ5"/>
<dbReference type="Gene3D" id="2.40.30.10">
    <property type="entry name" value="Translation factors"/>
    <property type="match status" value="1"/>
</dbReference>
<evidence type="ECO:0000313" key="12">
    <source>
        <dbReference type="Proteomes" id="UP000234857"/>
    </source>
</evidence>
<evidence type="ECO:0000256" key="7">
    <source>
        <dbReference type="HAMAP-Rule" id="MF_01325"/>
    </source>
</evidence>
<keyword evidence="2 7" id="KW-0699">rRNA-binding</keyword>
<sequence length="223" mass="24033">MLGLIGKKIGMTTIYREDGTALPVTVVQAGPCYITQIKTVESDGYNAIQLGYEEVKEKVKKEKVNGEIKQIKKSINRPYDGHFKKAGTPVLRHVVEFRVDSTEGFELGQQIDCTTFEKDAVIDVIGTSKGKGFAGFIKRHGFHGGPASHGSMAHRLPGSRGGSSDPSRVFPGQKTSGHMGSVRTTQQNLTIAEVDAENNVILVKGSVPGGRNSVVLIRNAKKA</sequence>
<dbReference type="HAMAP" id="MF_01325_B">
    <property type="entry name" value="Ribosomal_uL3_B"/>
    <property type="match status" value="1"/>
</dbReference>
<keyword evidence="3 7" id="KW-0694">RNA-binding</keyword>
<dbReference type="EMBL" id="PKTG01000050">
    <property type="protein sequence ID" value="PLX18791.1"/>
    <property type="molecule type" value="Genomic_DNA"/>
</dbReference>
<evidence type="ECO:0000256" key="8">
    <source>
        <dbReference type="RuleBase" id="RU003905"/>
    </source>
</evidence>
<dbReference type="Proteomes" id="UP000234857">
    <property type="component" value="Unassembled WGS sequence"/>
</dbReference>
<evidence type="ECO:0000313" key="11">
    <source>
        <dbReference type="EMBL" id="PLX18791.1"/>
    </source>
</evidence>
<dbReference type="GO" id="GO:0019843">
    <property type="term" value="F:rRNA binding"/>
    <property type="evidence" value="ECO:0007669"/>
    <property type="project" value="UniProtKB-UniRule"/>
</dbReference>
<organism evidence="11 12">
    <name type="scientific">Muiribacterium halophilum</name>
    <dbReference type="NCBI Taxonomy" id="2053465"/>
    <lineage>
        <taxon>Bacteria</taxon>
        <taxon>Candidatus Muiribacteriota</taxon>
        <taxon>Candidatus Muiribacteriia</taxon>
        <taxon>Candidatus Muiribacteriales</taxon>
        <taxon>Candidatus Muiribacteriaceae</taxon>
        <taxon>Candidatus Muiribacterium</taxon>
    </lineage>
</organism>
<keyword evidence="5 7" id="KW-0687">Ribonucleoprotein</keyword>
<evidence type="ECO:0000256" key="4">
    <source>
        <dbReference type="ARBA" id="ARBA00022980"/>
    </source>
</evidence>
<comment type="function">
    <text evidence="7 9">One of the primary rRNA binding proteins, it binds directly near the 3'-end of the 23S rRNA, where it nucleates assembly of the 50S subunit.</text>
</comment>
<dbReference type="InterPro" id="IPR019926">
    <property type="entry name" value="Ribosomal_uL3_CS"/>
</dbReference>
<gene>
    <name evidence="7" type="primary">rplC</name>
    <name evidence="11" type="ORF">C0601_03600</name>
</gene>
<reference evidence="11 12" key="1">
    <citation type="submission" date="2017-11" db="EMBL/GenBank/DDBJ databases">
        <title>Genome-resolved metagenomics identifies genetic mobility, metabolic interactions, and unexpected diversity in perchlorate-reducing communities.</title>
        <authorList>
            <person name="Barnum T.P."/>
            <person name="Figueroa I.A."/>
            <person name="Carlstrom C.I."/>
            <person name="Lucas L.N."/>
            <person name="Engelbrektson A.L."/>
            <person name="Coates J.D."/>
        </authorList>
    </citation>
    <scope>NUCLEOTIDE SEQUENCE [LARGE SCALE GENOMIC DNA]</scope>
    <source>
        <strain evidence="11">BM706</strain>
    </source>
</reference>
<dbReference type="Pfam" id="PF00297">
    <property type="entry name" value="Ribosomal_L3"/>
    <property type="match status" value="1"/>
</dbReference>
<keyword evidence="4 7" id="KW-0689">Ribosomal protein</keyword>
<dbReference type="PROSITE" id="PS00474">
    <property type="entry name" value="RIBOSOMAL_L3"/>
    <property type="match status" value="1"/>
</dbReference>
<evidence type="ECO:0000256" key="9">
    <source>
        <dbReference type="RuleBase" id="RU003906"/>
    </source>
</evidence>
<dbReference type="GO" id="GO:0006412">
    <property type="term" value="P:translation"/>
    <property type="evidence" value="ECO:0007669"/>
    <property type="project" value="UniProtKB-UniRule"/>
</dbReference>
<evidence type="ECO:0000256" key="6">
    <source>
        <dbReference type="ARBA" id="ARBA00035243"/>
    </source>
</evidence>
<dbReference type="InterPro" id="IPR009000">
    <property type="entry name" value="Transl_B-barrel_sf"/>
</dbReference>
<dbReference type="GO" id="GO:0003735">
    <property type="term" value="F:structural constituent of ribosome"/>
    <property type="evidence" value="ECO:0007669"/>
    <property type="project" value="UniProtKB-UniRule"/>
</dbReference>
<comment type="subunit">
    <text evidence="7 9">Part of the 50S ribosomal subunit. Forms a cluster with proteins L14 and L19.</text>
</comment>
<evidence type="ECO:0000256" key="10">
    <source>
        <dbReference type="SAM" id="MobiDB-lite"/>
    </source>
</evidence>
<dbReference type="GO" id="GO:0022625">
    <property type="term" value="C:cytosolic large ribosomal subunit"/>
    <property type="evidence" value="ECO:0007669"/>
    <property type="project" value="TreeGrafter"/>
</dbReference>
<dbReference type="NCBIfam" id="TIGR03625">
    <property type="entry name" value="L3_bact"/>
    <property type="match status" value="1"/>
</dbReference>
<dbReference type="InterPro" id="IPR019927">
    <property type="entry name" value="Ribosomal_uL3_bac/org-type"/>
</dbReference>
<dbReference type="PANTHER" id="PTHR11229">
    <property type="entry name" value="50S RIBOSOMAL PROTEIN L3"/>
    <property type="match status" value="1"/>
</dbReference>
<name>A0A2N5ZJJ5_MUIH1</name>